<evidence type="ECO:0000313" key="2">
    <source>
        <dbReference type="Proteomes" id="UP000824533"/>
    </source>
</evidence>
<comment type="caution">
    <text evidence="1">The sequence shown here is derived from an EMBL/GenBank/DDBJ whole genome shotgun (WGS) entry which is preliminary data.</text>
</comment>
<keyword evidence="2" id="KW-1185">Reference proteome</keyword>
<proteinExistence type="predicted"/>
<gene>
    <name evidence="1" type="ORF">K1T71_006140</name>
</gene>
<protein>
    <submittedName>
        <fullName evidence="1">Uncharacterized protein</fullName>
    </submittedName>
</protein>
<name>A0ACC1D446_9NEOP</name>
<reference evidence="1 2" key="1">
    <citation type="journal article" date="2021" name="Front. Genet.">
        <title>Chromosome-Level Genome Assembly Reveals Significant Gene Expansion in the Toll and IMD Signaling Pathways of Dendrolimus kikuchii.</title>
        <authorList>
            <person name="Zhou J."/>
            <person name="Wu P."/>
            <person name="Xiong Z."/>
            <person name="Liu N."/>
            <person name="Zhao N."/>
            <person name="Ji M."/>
            <person name="Qiu Y."/>
            <person name="Yang B."/>
        </authorList>
    </citation>
    <scope>NUCLEOTIDE SEQUENCE [LARGE SCALE GENOMIC DNA]</scope>
    <source>
        <strain evidence="1">Ann1</strain>
    </source>
</reference>
<organism evidence="1 2">
    <name type="scientific">Dendrolimus kikuchii</name>
    <dbReference type="NCBI Taxonomy" id="765133"/>
    <lineage>
        <taxon>Eukaryota</taxon>
        <taxon>Metazoa</taxon>
        <taxon>Ecdysozoa</taxon>
        <taxon>Arthropoda</taxon>
        <taxon>Hexapoda</taxon>
        <taxon>Insecta</taxon>
        <taxon>Pterygota</taxon>
        <taxon>Neoptera</taxon>
        <taxon>Endopterygota</taxon>
        <taxon>Lepidoptera</taxon>
        <taxon>Glossata</taxon>
        <taxon>Ditrysia</taxon>
        <taxon>Bombycoidea</taxon>
        <taxon>Lasiocampidae</taxon>
        <taxon>Dendrolimus</taxon>
    </lineage>
</organism>
<dbReference type="EMBL" id="CM034396">
    <property type="protein sequence ID" value="KAJ0178317.1"/>
    <property type="molecule type" value="Genomic_DNA"/>
</dbReference>
<evidence type="ECO:0000313" key="1">
    <source>
        <dbReference type="EMBL" id="KAJ0178317.1"/>
    </source>
</evidence>
<accession>A0ACC1D446</accession>
<dbReference type="Proteomes" id="UP000824533">
    <property type="component" value="Linkage Group LG10"/>
</dbReference>
<sequence>MDVDNIHDLFHNSSYSLPTLLDKLNILFTLHINQIDSFDLNIVDYKLLEEIKEYSSTDGINLYFGKTLRDIKCVIEDDIGRKHEIFIYSFGSKKLHVNATLPCSHLINHDYESLGDIVRTFTKIVSDLSCYFHQLEQIDQLCAVMDPESPTFREDYRRIYLDDRTWLHVEVTADGLATNIHLVGNTEEWHNKLQTGLLQWDHDKNIVENILTMFELPSFSFPSAISPTKEVDDISVSVCRICLCVELPGLCGLPQPLCKNYACGVFFHRACLYQWLIACAGYQLADFGVATGLCPNCLQPIDCDEKDN</sequence>